<dbReference type="GO" id="GO:0004303">
    <property type="term" value="F:estradiol 17-beta-dehydrogenase [NAD(P)+] activity"/>
    <property type="evidence" value="ECO:0007669"/>
    <property type="project" value="TreeGrafter"/>
</dbReference>
<name>A0A8C5QCW5_9ANUR</name>
<dbReference type="PRINTS" id="PR00081">
    <property type="entry name" value="GDHRDH"/>
</dbReference>
<organism evidence="5 6">
    <name type="scientific">Leptobrachium leishanense</name>
    <name type="common">Leishan spiny toad</name>
    <dbReference type="NCBI Taxonomy" id="445787"/>
    <lineage>
        <taxon>Eukaryota</taxon>
        <taxon>Metazoa</taxon>
        <taxon>Chordata</taxon>
        <taxon>Craniata</taxon>
        <taxon>Vertebrata</taxon>
        <taxon>Euteleostomi</taxon>
        <taxon>Amphibia</taxon>
        <taxon>Batrachia</taxon>
        <taxon>Anura</taxon>
        <taxon>Pelobatoidea</taxon>
        <taxon>Megophryidae</taxon>
        <taxon>Leptobrachium</taxon>
    </lineage>
</organism>
<dbReference type="InterPro" id="IPR036291">
    <property type="entry name" value="NAD(P)-bd_dom_sf"/>
</dbReference>
<gene>
    <name evidence="5" type="primary">HSD17B2</name>
</gene>
<keyword evidence="3" id="KW-1133">Transmembrane helix</keyword>
<keyword evidence="3" id="KW-0812">Transmembrane</keyword>
<dbReference type="Pfam" id="PF00106">
    <property type="entry name" value="adh_short"/>
    <property type="match status" value="1"/>
</dbReference>
<evidence type="ECO:0000256" key="3">
    <source>
        <dbReference type="SAM" id="Phobius"/>
    </source>
</evidence>
<dbReference type="Proteomes" id="UP000694569">
    <property type="component" value="Unplaced"/>
</dbReference>
<dbReference type="AlphaFoldDB" id="A0A8C5QCW5"/>
<dbReference type="SMART" id="SM00822">
    <property type="entry name" value="PKS_KR"/>
    <property type="match status" value="1"/>
</dbReference>
<proteinExistence type="inferred from homology"/>
<dbReference type="GeneTree" id="ENSGT00940000160204"/>
<keyword evidence="6" id="KW-1185">Reference proteome</keyword>
<feature type="transmembrane region" description="Helical" evidence="3">
    <location>
        <begin position="12"/>
        <end position="28"/>
    </location>
</feature>
<evidence type="ECO:0000256" key="1">
    <source>
        <dbReference type="ARBA" id="ARBA00006484"/>
    </source>
</evidence>
<feature type="domain" description="Ketoreductase" evidence="4">
    <location>
        <begin position="88"/>
        <end position="266"/>
    </location>
</feature>
<dbReference type="InterPro" id="IPR020904">
    <property type="entry name" value="Sc_DH/Rdtase_CS"/>
</dbReference>
<dbReference type="PANTHER" id="PTHR43313:SF3">
    <property type="entry name" value="17-BETA-HYDROXYSTEROID DEHYDROGENASE TYPE 2"/>
    <property type="match status" value="1"/>
</dbReference>
<comment type="similarity">
    <text evidence="1">Belongs to the short-chain dehydrogenases/reductases (SDR) family.</text>
</comment>
<protein>
    <submittedName>
        <fullName evidence="5">Hydroxysteroid 17-beta dehydrogenase 2</fullName>
    </submittedName>
</protein>
<feature type="transmembrane region" description="Helical" evidence="3">
    <location>
        <begin position="40"/>
        <end position="68"/>
    </location>
</feature>
<dbReference type="InterPro" id="IPR057326">
    <property type="entry name" value="KR_dom"/>
</dbReference>
<sequence length="392" mass="43183">MDWVQSEPVLLYLAVSAAFAGSALHKSIKNKVKAGRSGVCWLLLSLLIMATFSFFLLSGGAGLSVFIVSCITCYISIPVNDLLPAEDKAVLITGCDSGLGHALAKHLDELGVLVFASVLDKEGQGAEDLRRICSSRLAVIQLDVTNSEEIKAACSEIKSRLQGLWGVVHNAGVMGYVADGELLPITVYKQCMDVNFIGAAHITKVFLPLLRKAKGRLVSISSMAGHTPIPGLAAYAASKAALTMYCAVMRQDLFKWGVKVAAIHPSGFRTNIFGSRENWSSQSQSFLDSLMPDVKEDYGEEYLETFKDLHREMVATSSSDLTPVLEDVCHALLARKPHFSYAPGRFAHFIPCLFRYFPLWVYDHFARQIFKNRRNILPRSLRRSQTTTNSRS</sequence>
<reference evidence="5" key="2">
    <citation type="submission" date="2025-09" db="UniProtKB">
        <authorList>
            <consortium name="Ensembl"/>
        </authorList>
    </citation>
    <scope>IDENTIFICATION</scope>
</reference>
<keyword evidence="2" id="KW-0560">Oxidoreductase</keyword>
<dbReference type="GO" id="GO:0008202">
    <property type="term" value="P:steroid metabolic process"/>
    <property type="evidence" value="ECO:0007669"/>
    <property type="project" value="TreeGrafter"/>
</dbReference>
<keyword evidence="3" id="KW-0472">Membrane</keyword>
<evidence type="ECO:0000313" key="5">
    <source>
        <dbReference type="Ensembl" id="ENSLLEP00000035395.1"/>
    </source>
</evidence>
<dbReference type="Gene3D" id="3.40.50.720">
    <property type="entry name" value="NAD(P)-binding Rossmann-like Domain"/>
    <property type="match status" value="1"/>
</dbReference>
<reference evidence="5" key="1">
    <citation type="submission" date="2025-08" db="UniProtKB">
        <authorList>
            <consortium name="Ensembl"/>
        </authorList>
    </citation>
    <scope>IDENTIFICATION</scope>
</reference>
<evidence type="ECO:0000313" key="6">
    <source>
        <dbReference type="Proteomes" id="UP000694569"/>
    </source>
</evidence>
<dbReference type="Ensembl" id="ENSLLET00000036740.1">
    <property type="protein sequence ID" value="ENSLLEP00000035395.1"/>
    <property type="gene ID" value="ENSLLEG00000022419.1"/>
</dbReference>
<evidence type="ECO:0000259" key="4">
    <source>
        <dbReference type="SMART" id="SM00822"/>
    </source>
</evidence>
<accession>A0A8C5QCW5</accession>
<dbReference type="InterPro" id="IPR002347">
    <property type="entry name" value="SDR_fam"/>
</dbReference>
<evidence type="ECO:0000256" key="2">
    <source>
        <dbReference type="ARBA" id="ARBA00023002"/>
    </source>
</evidence>
<dbReference type="SUPFAM" id="SSF51735">
    <property type="entry name" value="NAD(P)-binding Rossmann-fold domains"/>
    <property type="match status" value="1"/>
</dbReference>
<dbReference type="GO" id="GO:0047035">
    <property type="term" value="F:testosterone dehydrogenase (NAD+) activity"/>
    <property type="evidence" value="ECO:0007669"/>
    <property type="project" value="TreeGrafter"/>
</dbReference>
<dbReference type="OrthoDB" id="9876299at2759"/>
<dbReference type="PROSITE" id="PS00061">
    <property type="entry name" value="ADH_SHORT"/>
    <property type="match status" value="1"/>
</dbReference>
<dbReference type="PANTHER" id="PTHR43313">
    <property type="entry name" value="SHORT-CHAIN DEHYDROGENASE/REDUCTASE FAMILY 9C"/>
    <property type="match status" value="1"/>
</dbReference>